<comment type="caution">
    <text evidence="3">The sequence shown here is derived from an EMBL/GenBank/DDBJ whole genome shotgun (WGS) entry which is preliminary data.</text>
</comment>
<dbReference type="AlphaFoldDB" id="A0A375G3M1"/>
<feature type="chain" id="PRO_5016944829" description="Tripartite tricarboxylate transporter substrate binding protein" evidence="2">
    <location>
        <begin position="23"/>
        <end position="321"/>
    </location>
</feature>
<evidence type="ECO:0000256" key="2">
    <source>
        <dbReference type="SAM" id="SignalP"/>
    </source>
</evidence>
<name>A0A375G3M1_9BURK</name>
<reference evidence="3" key="1">
    <citation type="submission" date="2018-01" db="EMBL/GenBank/DDBJ databases">
        <authorList>
            <person name="Clerissi C."/>
        </authorList>
    </citation>
    <scope>NUCLEOTIDE SEQUENCE</scope>
    <source>
        <strain evidence="3">Cupriavidus oxalaticus LMG 2235</strain>
    </source>
</reference>
<dbReference type="PANTHER" id="PTHR42928">
    <property type="entry name" value="TRICARBOXYLATE-BINDING PROTEIN"/>
    <property type="match status" value="1"/>
</dbReference>
<dbReference type="OrthoDB" id="8678477at2"/>
<dbReference type="Gene3D" id="3.40.190.150">
    <property type="entry name" value="Bordetella uptake gene, domain 1"/>
    <property type="match status" value="1"/>
</dbReference>
<feature type="signal peptide" evidence="2">
    <location>
        <begin position="1"/>
        <end position="22"/>
    </location>
</feature>
<dbReference type="InterPro" id="IPR005064">
    <property type="entry name" value="BUG"/>
</dbReference>
<evidence type="ECO:0000256" key="1">
    <source>
        <dbReference type="ARBA" id="ARBA00006987"/>
    </source>
</evidence>
<dbReference type="PANTHER" id="PTHR42928:SF5">
    <property type="entry name" value="BLR1237 PROTEIN"/>
    <property type="match status" value="1"/>
</dbReference>
<organism evidence="3">
    <name type="scientific">Cupriavidus oxalaticus</name>
    <dbReference type="NCBI Taxonomy" id="96344"/>
    <lineage>
        <taxon>Bacteria</taxon>
        <taxon>Pseudomonadati</taxon>
        <taxon>Pseudomonadota</taxon>
        <taxon>Betaproteobacteria</taxon>
        <taxon>Burkholderiales</taxon>
        <taxon>Burkholderiaceae</taxon>
        <taxon>Cupriavidus</taxon>
    </lineage>
</organism>
<dbReference type="Pfam" id="PF03401">
    <property type="entry name" value="TctC"/>
    <property type="match status" value="1"/>
</dbReference>
<dbReference type="Proteomes" id="UP000256862">
    <property type="component" value="Chromosome CO2235"/>
</dbReference>
<dbReference type="CDD" id="cd13578">
    <property type="entry name" value="PBP2_Bug27"/>
    <property type="match status" value="1"/>
</dbReference>
<evidence type="ECO:0000313" key="3">
    <source>
        <dbReference type="EMBL" id="SPC12636.1"/>
    </source>
</evidence>
<dbReference type="SUPFAM" id="SSF53850">
    <property type="entry name" value="Periplasmic binding protein-like II"/>
    <property type="match status" value="1"/>
</dbReference>
<gene>
    <name evidence="3" type="ORF">CO2235_150291</name>
</gene>
<comment type="similarity">
    <text evidence="1">Belongs to the UPF0065 (bug) family.</text>
</comment>
<evidence type="ECO:0008006" key="4">
    <source>
        <dbReference type="Google" id="ProtNLM"/>
    </source>
</evidence>
<dbReference type="Gene3D" id="3.40.190.10">
    <property type="entry name" value="Periplasmic binding protein-like II"/>
    <property type="match status" value="1"/>
</dbReference>
<protein>
    <recommendedName>
        <fullName evidence="4">Tripartite tricarboxylate transporter substrate binding protein</fullName>
    </recommendedName>
</protein>
<dbReference type="EMBL" id="OGUS01000115">
    <property type="protein sequence ID" value="SPC12636.1"/>
    <property type="molecule type" value="Genomic_DNA"/>
</dbReference>
<keyword evidence="2" id="KW-0732">Signal</keyword>
<accession>A0A375G3M1</accession>
<proteinExistence type="inferred from homology"/>
<sequence length="321" mass="33446">MRRRTFLCAGAAALATPLAAWSQALPTGPIRIIVGFPPGGGTDVMARVIAQQLSALWRVSVIVENRPGAAGVVAAEYTARQAPDGATLLMTNISNHAIAPSLYPKLGYSVEKDFTPVMLVGVTPNLLICHTGGRARSVADVVALCRSQPGKITFGSSGAGAAQHLALEMFKLRAGVEALHVPYRGSAPMLTDLIGGQIDFSFETMTSTTPQIQGGKVVAIAQTRPRRAASYPNVPTLAESGFPGFDAGTWYGLVGPAGLPAPMVQRMNADLNKVLALPDVAGKLAGFGAEDGGGSAARFAQFIATERAKWARVVKDANVKV</sequence>
<dbReference type="PIRSF" id="PIRSF017082">
    <property type="entry name" value="YflP"/>
    <property type="match status" value="1"/>
</dbReference>
<dbReference type="InterPro" id="IPR042100">
    <property type="entry name" value="Bug_dom1"/>
</dbReference>
<dbReference type="RefSeq" id="WP_116386791.1">
    <property type="nucleotide sequence ID" value="NZ_LT978515.1"/>
</dbReference>